<dbReference type="PANTHER" id="PTHR23035:SF1">
    <property type="entry name" value="CILIA- AND FLAGELLA-ASSOCIATED PROTEIN 97"/>
    <property type="match status" value="1"/>
</dbReference>
<feature type="compositionally biased region" description="Polar residues" evidence="3">
    <location>
        <begin position="195"/>
        <end position="208"/>
    </location>
</feature>
<proteinExistence type="inferred from homology"/>
<evidence type="ECO:0000256" key="3">
    <source>
        <dbReference type="SAM" id="MobiDB-lite"/>
    </source>
</evidence>
<dbReference type="GO" id="GO:0007283">
    <property type="term" value="P:spermatogenesis"/>
    <property type="evidence" value="ECO:0007669"/>
    <property type="project" value="TreeGrafter"/>
</dbReference>
<keyword evidence="5" id="KW-1185">Reference proteome</keyword>
<name>A0A3Q2CUH1_CYPVA</name>
<comment type="similarity">
    <text evidence="1">Belongs to the CFAP97 family.</text>
</comment>
<feature type="region of interest" description="Disordered" evidence="3">
    <location>
        <begin position="1"/>
        <end position="230"/>
    </location>
</feature>
<dbReference type="STRING" id="28743.ENSCVAP00000009342"/>
<dbReference type="PANTHER" id="PTHR23035">
    <property type="entry name" value="CILIA- AND FLAGELLA-ASSOCIATED PROTEIN 97-RELATED"/>
    <property type="match status" value="1"/>
</dbReference>
<dbReference type="CTD" id="57587"/>
<dbReference type="InterPro" id="IPR029488">
    <property type="entry name" value="Hmw/CFAP97"/>
</dbReference>
<dbReference type="OrthoDB" id="515313at2759"/>
<feature type="compositionally biased region" description="Polar residues" evidence="3">
    <location>
        <begin position="76"/>
        <end position="89"/>
    </location>
</feature>
<dbReference type="OMA" id="HHRIARE"/>
<evidence type="ECO:0000256" key="2">
    <source>
        <dbReference type="ARBA" id="ARBA00021424"/>
    </source>
</evidence>
<dbReference type="GeneID" id="107097708"/>
<evidence type="ECO:0000313" key="5">
    <source>
        <dbReference type="Proteomes" id="UP000265020"/>
    </source>
</evidence>
<feature type="region of interest" description="Disordered" evidence="3">
    <location>
        <begin position="358"/>
        <end position="412"/>
    </location>
</feature>
<dbReference type="Pfam" id="PF13879">
    <property type="entry name" value="Hmw_CFAP97"/>
    <property type="match status" value="1"/>
</dbReference>
<organism evidence="4 5">
    <name type="scientific">Cyprinodon variegatus</name>
    <name type="common">Sheepshead minnow</name>
    <dbReference type="NCBI Taxonomy" id="28743"/>
    <lineage>
        <taxon>Eukaryota</taxon>
        <taxon>Metazoa</taxon>
        <taxon>Chordata</taxon>
        <taxon>Craniata</taxon>
        <taxon>Vertebrata</taxon>
        <taxon>Euteleostomi</taxon>
        <taxon>Actinopterygii</taxon>
        <taxon>Neopterygii</taxon>
        <taxon>Teleostei</taxon>
        <taxon>Neoteleostei</taxon>
        <taxon>Acanthomorphata</taxon>
        <taxon>Ovalentaria</taxon>
        <taxon>Atherinomorphae</taxon>
        <taxon>Cyprinodontiformes</taxon>
        <taxon>Cyprinodontidae</taxon>
        <taxon>Cyprinodon</taxon>
    </lineage>
</organism>
<dbReference type="Proteomes" id="UP000265020">
    <property type="component" value="Unassembled WGS sequence"/>
</dbReference>
<reference evidence="4" key="2">
    <citation type="submission" date="2025-09" db="UniProtKB">
        <authorList>
            <consortium name="Ensembl"/>
        </authorList>
    </citation>
    <scope>IDENTIFICATION</scope>
</reference>
<dbReference type="RefSeq" id="XP_015250450.1">
    <property type="nucleotide sequence ID" value="XM_015394964.1"/>
</dbReference>
<dbReference type="InterPro" id="IPR038791">
    <property type="entry name" value="Cfap97/Hemingway"/>
</dbReference>
<evidence type="ECO:0000313" key="4">
    <source>
        <dbReference type="Ensembl" id="ENSCVAP00000009342.1"/>
    </source>
</evidence>
<accession>A0A3Q2CUH1</accession>
<feature type="compositionally biased region" description="Polar residues" evidence="3">
    <location>
        <begin position="163"/>
        <end position="177"/>
    </location>
</feature>
<feature type="compositionally biased region" description="Basic residues" evidence="3">
    <location>
        <begin position="178"/>
        <end position="188"/>
    </location>
</feature>
<dbReference type="GeneTree" id="ENSGT00390000010356"/>
<protein>
    <recommendedName>
        <fullName evidence="2">Cilia- and flagella-associated protein 97</fullName>
    </recommendedName>
</protein>
<dbReference type="AlphaFoldDB" id="A0A3Q2CUH1"/>
<feature type="compositionally biased region" description="Basic and acidic residues" evidence="3">
    <location>
        <begin position="10"/>
        <end position="39"/>
    </location>
</feature>
<dbReference type="KEGG" id="cvg:107097708"/>
<feature type="compositionally biased region" description="Basic residues" evidence="3">
    <location>
        <begin position="141"/>
        <end position="151"/>
    </location>
</feature>
<reference evidence="4" key="1">
    <citation type="submission" date="2025-08" db="UniProtKB">
        <authorList>
            <consortium name="Ensembl"/>
        </authorList>
    </citation>
    <scope>IDENTIFICATION</scope>
</reference>
<sequence>MLNPDELEGEVDHSFFDSDCHDDSNVGQKTIEEDLKGEKQNPGTHNWEPAKPPEHLAVELSPGNERTATHLRQVEINKTGQKSDVSSYPNEAKHEGSNPHSKRPSGAFLALLANMPNAEENQSVTETGKGALAFTADSRKKNPKSLRKKSKNVAPVSKEANIDSESCCSTQSGNSHSKPIKSVRRKARGPAESQDLPNWSTDESSLVSEVTPPFSPEPGSQEADLNTDGDECSFRLESQLEKKLVLQSPIRRPGKNYTFSRTEVQRIDLENQRLLQRISNAYSGIRLEKKARKKINEPNISPVVYLPHSALNRQRKQRRIDEENLALLKKLESTKPSPWLSRTKLLADHQRLKGYVGASSYPASRTSSSRTRNTSSALRSSTALSSRAAHPNSSSTSAPSSSKLSSSRPAWC</sequence>
<dbReference type="Ensembl" id="ENSCVAT00000000104.1">
    <property type="protein sequence ID" value="ENSCVAP00000009342.1"/>
    <property type="gene ID" value="ENSCVAG00000011281.1"/>
</dbReference>
<evidence type="ECO:0000256" key="1">
    <source>
        <dbReference type="ARBA" id="ARBA00008315"/>
    </source>
</evidence>